<dbReference type="InterPro" id="IPR036179">
    <property type="entry name" value="Ig-like_dom_sf"/>
</dbReference>
<evidence type="ECO:0000256" key="1">
    <source>
        <dbReference type="ARBA" id="ARBA00004496"/>
    </source>
</evidence>
<sequence>KVSIISSEKPIEVLESNWQPDIKFLEGDNISTPSHLRDLITISGHDAHEGGHLELVAKVLNNPLKFQWLKNNCSVDNLSRYSSFFDETSSEIRLLIDNLQLNDNSTIQLVVDDLSSQYDIIVDEIFLQIIEPLSFSFDSMSLRISCRTNKSVNLEDSTFTIKWLFNDELISSFFNPVDQNDNSYYMFFLNDENKLHELFISSFSQIDDYGVYTIQFIDKSGQIVAQSSINVFQKLPYFGEIFSTNLFPVQNHDTISLSIKINQEFSLDFLNVNLILILEQDHSQSILTSNDFIIFCDEISDNKFEESHVTIKMLTPAKCSDSGSYSVKLKSTDEKSANSIKILVIEDIIFNQELPEALEIFEGETLDLKLKTNQKLKLYHWEKDMQHLNINSILSADNLSHSLKIPDPKLQDAGTYAFICDDFPEKQLKNVTKCRVTIKQRPEVQIKSLYDLGTVVVKEGELLDLNVKFDRRVDPNEIDVFLNNNQIMTEADYIKFKCNSNVFSILIENSRTERDDGIYTIKSPNTESACRVIVEEKPVKFFSQLEDVRLKILPEYFYRLSPNDEIDELLNL</sequence>
<dbReference type="PANTHER" id="PTHR35971:SF5">
    <property type="entry name" value="OBSCURIN LIKE CYTOSKELETAL ADAPTOR 1"/>
    <property type="match status" value="1"/>
</dbReference>
<proteinExistence type="predicted"/>
<comment type="subcellular location">
    <subcellularLocation>
        <location evidence="1">Cytoplasm</location>
    </subcellularLocation>
</comment>
<dbReference type="SUPFAM" id="SSF48726">
    <property type="entry name" value="Immunoglobulin"/>
    <property type="match status" value="2"/>
</dbReference>
<dbReference type="AlphaFoldDB" id="A0A3M7PI20"/>
<accession>A0A3M7PI20</accession>
<evidence type="ECO:0000313" key="6">
    <source>
        <dbReference type="EMBL" id="RMZ98791.1"/>
    </source>
</evidence>
<dbReference type="GO" id="GO:0005737">
    <property type="term" value="C:cytoplasm"/>
    <property type="evidence" value="ECO:0007669"/>
    <property type="project" value="UniProtKB-SubCell"/>
</dbReference>
<feature type="domain" description="Immunoglobulin" evidence="5">
    <location>
        <begin position="355"/>
        <end position="437"/>
    </location>
</feature>
<evidence type="ECO:0000313" key="7">
    <source>
        <dbReference type="Proteomes" id="UP000276133"/>
    </source>
</evidence>
<feature type="domain" description="Immunoglobulin" evidence="5">
    <location>
        <begin position="452"/>
        <end position="535"/>
    </location>
</feature>
<dbReference type="SMART" id="SM00409">
    <property type="entry name" value="IG"/>
    <property type="match status" value="4"/>
</dbReference>
<dbReference type="STRING" id="10195.A0A3M7PI20"/>
<feature type="domain" description="Immunoglobulin" evidence="5">
    <location>
        <begin position="42"/>
        <end position="130"/>
    </location>
</feature>
<keyword evidence="7" id="KW-1185">Reference proteome</keyword>
<keyword evidence="4" id="KW-1015">Disulfide bond</keyword>
<name>A0A3M7PI20_BRAPC</name>
<keyword evidence="2" id="KW-0963">Cytoplasm</keyword>
<dbReference type="PANTHER" id="PTHR35971">
    <property type="entry name" value="SI:DKEY-31G6.6"/>
    <property type="match status" value="1"/>
</dbReference>
<feature type="non-terminal residue" evidence="6">
    <location>
        <position position="572"/>
    </location>
</feature>
<evidence type="ECO:0000256" key="4">
    <source>
        <dbReference type="ARBA" id="ARBA00023157"/>
    </source>
</evidence>
<dbReference type="Proteomes" id="UP000276133">
    <property type="component" value="Unassembled WGS sequence"/>
</dbReference>
<evidence type="ECO:0000259" key="5">
    <source>
        <dbReference type="SMART" id="SM00409"/>
    </source>
</evidence>
<dbReference type="EMBL" id="REGN01010559">
    <property type="protein sequence ID" value="RMZ98791.1"/>
    <property type="molecule type" value="Genomic_DNA"/>
</dbReference>
<feature type="non-terminal residue" evidence="6">
    <location>
        <position position="1"/>
    </location>
</feature>
<evidence type="ECO:0000256" key="3">
    <source>
        <dbReference type="ARBA" id="ARBA00022553"/>
    </source>
</evidence>
<keyword evidence="3" id="KW-0597">Phosphoprotein</keyword>
<evidence type="ECO:0000256" key="2">
    <source>
        <dbReference type="ARBA" id="ARBA00022490"/>
    </source>
</evidence>
<dbReference type="InterPro" id="IPR003599">
    <property type="entry name" value="Ig_sub"/>
</dbReference>
<protein>
    <submittedName>
        <fullName evidence="6">Muscle M-line assembly unc-89</fullName>
    </submittedName>
</protein>
<dbReference type="Gene3D" id="2.60.40.10">
    <property type="entry name" value="Immunoglobulins"/>
    <property type="match status" value="4"/>
</dbReference>
<comment type="caution">
    <text evidence="6">The sequence shown here is derived from an EMBL/GenBank/DDBJ whole genome shotgun (WGS) entry which is preliminary data.</text>
</comment>
<feature type="domain" description="Immunoglobulin" evidence="5">
    <location>
        <begin position="131"/>
        <end position="232"/>
    </location>
</feature>
<reference evidence="6 7" key="1">
    <citation type="journal article" date="2018" name="Sci. Rep.">
        <title>Genomic signatures of local adaptation to the degree of environmental predictability in rotifers.</title>
        <authorList>
            <person name="Franch-Gras L."/>
            <person name="Hahn C."/>
            <person name="Garcia-Roger E.M."/>
            <person name="Carmona M.J."/>
            <person name="Serra M."/>
            <person name="Gomez A."/>
        </authorList>
    </citation>
    <scope>NUCLEOTIDE SEQUENCE [LARGE SCALE GENOMIC DNA]</scope>
    <source>
        <strain evidence="6">HYR1</strain>
    </source>
</reference>
<gene>
    <name evidence="6" type="ORF">BpHYR1_046798</name>
</gene>
<organism evidence="6 7">
    <name type="scientific">Brachionus plicatilis</name>
    <name type="common">Marine rotifer</name>
    <name type="synonym">Brachionus muelleri</name>
    <dbReference type="NCBI Taxonomy" id="10195"/>
    <lineage>
        <taxon>Eukaryota</taxon>
        <taxon>Metazoa</taxon>
        <taxon>Spiralia</taxon>
        <taxon>Gnathifera</taxon>
        <taxon>Rotifera</taxon>
        <taxon>Eurotatoria</taxon>
        <taxon>Monogononta</taxon>
        <taxon>Pseudotrocha</taxon>
        <taxon>Ploima</taxon>
        <taxon>Brachionidae</taxon>
        <taxon>Brachionus</taxon>
    </lineage>
</organism>
<dbReference type="InterPro" id="IPR013783">
    <property type="entry name" value="Ig-like_fold"/>
</dbReference>
<dbReference type="InterPro" id="IPR052385">
    <property type="entry name" value="Obscurin/Obscurin-like_Reg"/>
</dbReference>